<dbReference type="EMBL" id="SDGV01000029">
    <property type="protein sequence ID" value="THB60280.1"/>
    <property type="molecule type" value="Genomic_DNA"/>
</dbReference>
<keyword evidence="3" id="KW-1185">Reference proteome</keyword>
<proteinExistence type="predicted"/>
<sequence>MIGSQSGDIVVYTLSVILIVTSIIAIVKFKSKKDIIFLIVGLSPYLYMLVIFLLLTLKIIPFAP</sequence>
<dbReference type="AlphaFoldDB" id="A0A4S3B3E9"/>
<keyword evidence="1" id="KW-1133">Transmembrane helix</keyword>
<feature type="transmembrane region" description="Helical" evidence="1">
    <location>
        <begin position="35"/>
        <end position="57"/>
    </location>
</feature>
<organism evidence="2 3">
    <name type="scientific">Vagococcus silagei</name>
    <dbReference type="NCBI Taxonomy" id="2508885"/>
    <lineage>
        <taxon>Bacteria</taxon>
        <taxon>Bacillati</taxon>
        <taxon>Bacillota</taxon>
        <taxon>Bacilli</taxon>
        <taxon>Lactobacillales</taxon>
        <taxon>Enterococcaceae</taxon>
        <taxon>Vagococcus</taxon>
    </lineage>
</organism>
<evidence type="ECO:0000313" key="2">
    <source>
        <dbReference type="EMBL" id="THB60280.1"/>
    </source>
</evidence>
<keyword evidence="1" id="KW-0472">Membrane</keyword>
<name>A0A4S3B3E9_9ENTE</name>
<protein>
    <submittedName>
        <fullName evidence="2">Uncharacterized protein</fullName>
    </submittedName>
</protein>
<gene>
    <name evidence="2" type="ORF">ESZ54_11225</name>
</gene>
<feature type="transmembrane region" description="Helical" evidence="1">
    <location>
        <begin position="9"/>
        <end position="29"/>
    </location>
</feature>
<evidence type="ECO:0000256" key="1">
    <source>
        <dbReference type="SAM" id="Phobius"/>
    </source>
</evidence>
<comment type="caution">
    <text evidence="2">The sequence shown here is derived from an EMBL/GenBank/DDBJ whole genome shotgun (WGS) entry which is preliminary data.</text>
</comment>
<accession>A0A4S3B3E9</accession>
<dbReference type="Proteomes" id="UP000310506">
    <property type="component" value="Unassembled WGS sequence"/>
</dbReference>
<evidence type="ECO:0000313" key="3">
    <source>
        <dbReference type="Proteomes" id="UP000310506"/>
    </source>
</evidence>
<reference evidence="2 3" key="1">
    <citation type="submission" date="2019-01" db="EMBL/GenBank/DDBJ databases">
        <title>Vagococcus silagei sp. nov. isolated from brewer's grain.</title>
        <authorList>
            <person name="Guu J.-R."/>
        </authorList>
    </citation>
    <scope>NUCLEOTIDE SEQUENCE [LARGE SCALE GENOMIC DNA]</scope>
    <source>
        <strain evidence="2 3">2B-2</strain>
    </source>
</reference>
<keyword evidence="1" id="KW-0812">Transmembrane</keyword>